<dbReference type="Proteomes" id="UP000299102">
    <property type="component" value="Unassembled WGS sequence"/>
</dbReference>
<comment type="caution">
    <text evidence="1">The sequence shown here is derived from an EMBL/GenBank/DDBJ whole genome shotgun (WGS) entry which is preliminary data.</text>
</comment>
<name>A0A4C1UIP1_EUMVA</name>
<evidence type="ECO:0000313" key="1">
    <source>
        <dbReference type="EMBL" id="GBP26288.1"/>
    </source>
</evidence>
<dbReference type="EMBL" id="BGZK01000179">
    <property type="protein sequence ID" value="GBP26288.1"/>
    <property type="molecule type" value="Genomic_DNA"/>
</dbReference>
<keyword evidence="2" id="KW-1185">Reference proteome</keyword>
<evidence type="ECO:0000313" key="2">
    <source>
        <dbReference type="Proteomes" id="UP000299102"/>
    </source>
</evidence>
<dbReference type="OrthoDB" id="6764815at2759"/>
<protein>
    <submittedName>
        <fullName evidence="1">Uncharacterized protein</fullName>
    </submittedName>
</protein>
<dbReference type="AlphaFoldDB" id="A0A4C1UIP1"/>
<gene>
    <name evidence="1" type="ORF">EVAR_95456_1</name>
</gene>
<sequence>MLTALRSYVVIIEKSTSYPYGAEGVPKGPVTRALIKEIVLKSLAKMGYEYPEGDLGKFVCNAIPVSSRASSNVSSPASSQNSSSTTDEIDFDIGVLTNHISTVVKKCERDFPSSSDRRRLPPDILELLRAKNVTLRCASTYPTPKYRSRALALQSEVKTRR</sequence>
<reference evidence="1 2" key="1">
    <citation type="journal article" date="2019" name="Commun. Biol.">
        <title>The bagworm genome reveals a unique fibroin gene that provides high tensile strength.</title>
        <authorList>
            <person name="Kono N."/>
            <person name="Nakamura H."/>
            <person name="Ohtoshi R."/>
            <person name="Tomita M."/>
            <person name="Numata K."/>
            <person name="Arakawa K."/>
        </authorList>
    </citation>
    <scope>NUCLEOTIDE SEQUENCE [LARGE SCALE GENOMIC DNA]</scope>
</reference>
<proteinExistence type="predicted"/>
<organism evidence="1 2">
    <name type="scientific">Eumeta variegata</name>
    <name type="common">Bagworm moth</name>
    <name type="synonym">Eumeta japonica</name>
    <dbReference type="NCBI Taxonomy" id="151549"/>
    <lineage>
        <taxon>Eukaryota</taxon>
        <taxon>Metazoa</taxon>
        <taxon>Ecdysozoa</taxon>
        <taxon>Arthropoda</taxon>
        <taxon>Hexapoda</taxon>
        <taxon>Insecta</taxon>
        <taxon>Pterygota</taxon>
        <taxon>Neoptera</taxon>
        <taxon>Endopterygota</taxon>
        <taxon>Lepidoptera</taxon>
        <taxon>Glossata</taxon>
        <taxon>Ditrysia</taxon>
        <taxon>Tineoidea</taxon>
        <taxon>Psychidae</taxon>
        <taxon>Oiketicinae</taxon>
        <taxon>Eumeta</taxon>
    </lineage>
</organism>
<accession>A0A4C1UIP1</accession>